<dbReference type="InterPro" id="IPR007317">
    <property type="entry name" value="GET4"/>
</dbReference>
<keyword evidence="3" id="KW-1185">Reference proteome</keyword>
<dbReference type="RefSeq" id="XP_062875369.1">
    <property type="nucleotide sequence ID" value="XM_063019299.1"/>
</dbReference>
<dbReference type="GO" id="GO:0045048">
    <property type="term" value="P:protein insertion into ER membrane"/>
    <property type="evidence" value="ECO:0007669"/>
    <property type="project" value="InterPro"/>
</dbReference>
<evidence type="ECO:0000256" key="1">
    <source>
        <dbReference type="ARBA" id="ARBA00005351"/>
    </source>
</evidence>
<dbReference type="GeneID" id="88171274"/>
<sequence>MSDKISKTIQRFQQRVDNKEFYEAHQTIRTIVNRYVRATQYTPALQLLAEGSAILANNKEYASATDLILYMINVLEEAGITSSDKDYKMKLIELISLLPDTDPALGDLAKASISWSKKLDALTFGDASLHHLFGCKLINAVASQTLEENKYKMFTVAELHLILGTFESLPIYVDYLFQWYQENKDKADPGKFLARAVYNYAYLKNNKFMNTSIELFLKKLSALNDNSSAESLSLVVFLQLLATTLGKADAGDKFMKLFNHYKSQLEENELVAPTEYLGNLYFQLRLGNPNAGNNMLANLMGGLFK</sequence>
<dbReference type="KEGG" id="asau:88171274"/>
<evidence type="ECO:0000313" key="3">
    <source>
        <dbReference type="Proteomes" id="UP001338582"/>
    </source>
</evidence>
<dbReference type="InterPro" id="IPR011990">
    <property type="entry name" value="TPR-like_helical_dom_sf"/>
</dbReference>
<organism evidence="2 3">
    <name type="scientific">Australozyma saopauloensis</name>
    <dbReference type="NCBI Taxonomy" id="291208"/>
    <lineage>
        <taxon>Eukaryota</taxon>
        <taxon>Fungi</taxon>
        <taxon>Dikarya</taxon>
        <taxon>Ascomycota</taxon>
        <taxon>Saccharomycotina</taxon>
        <taxon>Pichiomycetes</taxon>
        <taxon>Metschnikowiaceae</taxon>
        <taxon>Australozyma</taxon>
    </lineage>
</organism>
<dbReference type="Proteomes" id="UP001338582">
    <property type="component" value="Chromosome 1"/>
</dbReference>
<evidence type="ECO:0008006" key="4">
    <source>
        <dbReference type="Google" id="ProtNLM"/>
    </source>
</evidence>
<gene>
    <name evidence="2" type="ORF">PUMCH_000205</name>
</gene>
<dbReference type="Gene3D" id="1.25.40.10">
    <property type="entry name" value="Tetratricopeptide repeat domain"/>
    <property type="match status" value="1"/>
</dbReference>
<dbReference type="GO" id="GO:0072380">
    <property type="term" value="C:TRC complex"/>
    <property type="evidence" value="ECO:0007669"/>
    <property type="project" value="TreeGrafter"/>
</dbReference>
<accession>A0AAX4H370</accession>
<protein>
    <recommendedName>
        <fullName evidence="4">Golgi to ER traffic protein 4</fullName>
    </recommendedName>
</protein>
<dbReference type="PANTHER" id="PTHR12875:SF0">
    <property type="entry name" value="GOLGI TO ER TRAFFIC PROTEIN 4 HOMOLOG"/>
    <property type="match status" value="1"/>
</dbReference>
<evidence type="ECO:0000313" key="2">
    <source>
        <dbReference type="EMBL" id="WPK22982.1"/>
    </source>
</evidence>
<comment type="similarity">
    <text evidence="1">Belongs to the GET4 family.</text>
</comment>
<reference evidence="2 3" key="1">
    <citation type="submission" date="2023-10" db="EMBL/GenBank/DDBJ databases">
        <title>Draft Genome Sequence of Candida saopaulonensis from a very Premature Infant with Sepsis.</title>
        <authorList>
            <person name="Ning Y."/>
            <person name="Dai R."/>
            <person name="Xiao M."/>
            <person name="Xu Y."/>
            <person name="Yan Q."/>
            <person name="Zhang L."/>
        </authorList>
    </citation>
    <scope>NUCLEOTIDE SEQUENCE [LARGE SCALE GENOMIC DNA]</scope>
    <source>
        <strain evidence="2 3">19XY460</strain>
    </source>
</reference>
<dbReference type="PANTHER" id="PTHR12875">
    <property type="entry name" value="GOLGI TO ER TRAFFIC PROTEIN 4 HOMOLOG"/>
    <property type="match status" value="1"/>
</dbReference>
<name>A0AAX4H370_9ASCO</name>
<proteinExistence type="inferred from homology"/>
<dbReference type="Pfam" id="PF04190">
    <property type="entry name" value="GET4"/>
    <property type="match status" value="1"/>
</dbReference>
<dbReference type="AlphaFoldDB" id="A0AAX4H370"/>
<dbReference type="EMBL" id="CP138894">
    <property type="protein sequence ID" value="WPK22982.1"/>
    <property type="molecule type" value="Genomic_DNA"/>
</dbReference>